<organism evidence="2 3">
    <name type="scientific">Zophobas morio</name>
    <dbReference type="NCBI Taxonomy" id="2755281"/>
    <lineage>
        <taxon>Eukaryota</taxon>
        <taxon>Metazoa</taxon>
        <taxon>Ecdysozoa</taxon>
        <taxon>Arthropoda</taxon>
        <taxon>Hexapoda</taxon>
        <taxon>Insecta</taxon>
        <taxon>Pterygota</taxon>
        <taxon>Neoptera</taxon>
        <taxon>Endopterygota</taxon>
        <taxon>Coleoptera</taxon>
        <taxon>Polyphaga</taxon>
        <taxon>Cucujiformia</taxon>
        <taxon>Tenebrionidae</taxon>
        <taxon>Zophobas</taxon>
    </lineage>
</organism>
<comment type="caution">
    <text evidence="2">The sequence shown here is derived from an EMBL/GenBank/DDBJ whole genome shotgun (WGS) entry which is preliminary data.</text>
</comment>
<name>A0AA38MR56_9CUCU</name>
<evidence type="ECO:0000313" key="2">
    <source>
        <dbReference type="EMBL" id="KAJ3664777.1"/>
    </source>
</evidence>
<evidence type="ECO:0000313" key="3">
    <source>
        <dbReference type="Proteomes" id="UP001168821"/>
    </source>
</evidence>
<keyword evidence="3" id="KW-1185">Reference proteome</keyword>
<proteinExistence type="predicted"/>
<accession>A0AA38MR56</accession>
<sequence length="103" mass="11615">MRRLPELGFSKSEKPNLLGVRTTAPGRTPEPLTRLTNPLLGTFDFDFDFSCCRFFILCESCSGRTGRRFKNTILAGEFNEARGAGIRRFFLPQKNRIPIESAG</sequence>
<dbReference type="AlphaFoldDB" id="A0AA38MR56"/>
<reference evidence="2" key="1">
    <citation type="journal article" date="2023" name="G3 (Bethesda)">
        <title>Whole genome assemblies of Zophobas morio and Tenebrio molitor.</title>
        <authorList>
            <person name="Kaur S."/>
            <person name="Stinson S.A."/>
            <person name="diCenzo G.C."/>
        </authorList>
    </citation>
    <scope>NUCLEOTIDE SEQUENCE</scope>
    <source>
        <strain evidence="2">QUZm001</strain>
    </source>
</reference>
<protein>
    <submittedName>
        <fullName evidence="2">Uncharacterized protein</fullName>
    </submittedName>
</protein>
<gene>
    <name evidence="2" type="ORF">Zmor_000320</name>
</gene>
<feature type="region of interest" description="Disordered" evidence="1">
    <location>
        <begin position="1"/>
        <end position="31"/>
    </location>
</feature>
<dbReference type="EMBL" id="JALNTZ010000001">
    <property type="protein sequence ID" value="KAJ3664777.1"/>
    <property type="molecule type" value="Genomic_DNA"/>
</dbReference>
<evidence type="ECO:0000256" key="1">
    <source>
        <dbReference type="SAM" id="MobiDB-lite"/>
    </source>
</evidence>
<dbReference type="Proteomes" id="UP001168821">
    <property type="component" value="Unassembled WGS sequence"/>
</dbReference>